<gene>
    <name evidence="2" type="ORF">B0W44_09165</name>
</gene>
<protein>
    <submittedName>
        <fullName evidence="2">ISLre2 family transposase</fullName>
    </submittedName>
</protein>
<organism evidence="2 3">
    <name type="scientific">Novibacillus thermophilus</name>
    <dbReference type="NCBI Taxonomy" id="1471761"/>
    <lineage>
        <taxon>Bacteria</taxon>
        <taxon>Bacillati</taxon>
        <taxon>Bacillota</taxon>
        <taxon>Bacilli</taxon>
        <taxon>Bacillales</taxon>
        <taxon>Thermoactinomycetaceae</taxon>
        <taxon>Novibacillus</taxon>
    </lineage>
</organism>
<reference evidence="2 3" key="1">
    <citation type="journal article" date="2015" name="Int. J. Syst. Evol. Microbiol.">
        <title>Novibacillus thermophilus gen. nov., sp. nov., a Gram-staining-negative and moderately thermophilic member of the family Thermoactinomycetaceae.</title>
        <authorList>
            <person name="Yang G."/>
            <person name="Chen J."/>
            <person name="Zhou S."/>
        </authorList>
    </citation>
    <scope>NUCLEOTIDE SEQUENCE [LARGE SCALE GENOMIC DNA]</scope>
    <source>
        <strain evidence="2 3">SG-1</strain>
    </source>
</reference>
<proteinExistence type="inferred from homology"/>
<dbReference type="NCBIfam" id="NF033529">
    <property type="entry name" value="transpos_ISLre2"/>
    <property type="match status" value="1"/>
</dbReference>
<keyword evidence="3" id="KW-1185">Reference proteome</keyword>
<name>A0A1U9KBQ4_9BACL</name>
<evidence type="ECO:0000313" key="3">
    <source>
        <dbReference type="Proteomes" id="UP000188603"/>
    </source>
</evidence>
<sequence>MIWPTMEELEEMLFRLLQEQFAAAMTYILEDIDRQIMEQRDKKRYRLKNAYEIDVDTLFGTVTFKRRIYLDRQTGKHVYLLDQMLQYDGQKKISPCLEEVAVAFASQGPSYRDSADRLEKLLGYRPLSHEAIRGRLISEAETLIQKPVKRKAPPVLFIEADGLYTKLQRTKAKGIEHRIAIVHEGWEKEGGRICLKEKKHYLHERGDFWEGLGRFLSQHYELDGDTWLVVNGDGAPWIKECQSYFHRCIFQLDRFHVARELRNYVGHLPGQWRRIRKALAEYDVPPLLSALEQVADTDIPTEKRTGYRQYVRYLQRNQDDLRDYREVLRQAGLDTTGMRPMGSAEAQMRVMAKRTKRGGYSWSKRGIRAMLKAIIRFKEGWDNQAGIQRAAAEKTDVFREANMKQLLQEVQQTSQGCLNGVIRLLKGPMQSSPTGMALKGLRGF</sequence>
<dbReference type="Pfam" id="PF06782">
    <property type="entry name" value="UPF0236"/>
    <property type="match status" value="1"/>
</dbReference>
<dbReference type="InterPro" id="IPR009620">
    <property type="entry name" value="UPF0236"/>
</dbReference>
<evidence type="ECO:0000313" key="2">
    <source>
        <dbReference type="EMBL" id="AQS57478.1"/>
    </source>
</evidence>
<comment type="similarity">
    <text evidence="1">Belongs to the UPF0236 family.</text>
</comment>
<dbReference type="Proteomes" id="UP000188603">
    <property type="component" value="Chromosome"/>
</dbReference>
<dbReference type="EMBL" id="CP019699">
    <property type="protein sequence ID" value="AQS57478.1"/>
    <property type="molecule type" value="Genomic_DNA"/>
</dbReference>
<dbReference type="OrthoDB" id="2476844at2"/>
<accession>A0A1U9KBQ4</accession>
<dbReference type="STRING" id="1471761.B0W44_09165"/>
<dbReference type="AlphaFoldDB" id="A0A1U9KBQ4"/>
<dbReference type="KEGG" id="ntr:B0W44_09165"/>
<evidence type="ECO:0000256" key="1">
    <source>
        <dbReference type="ARBA" id="ARBA00006539"/>
    </source>
</evidence>